<dbReference type="GO" id="GO:0090307">
    <property type="term" value="P:mitotic spindle assembly"/>
    <property type="evidence" value="ECO:0007669"/>
    <property type="project" value="TreeGrafter"/>
</dbReference>
<proteinExistence type="predicted"/>
<feature type="region of interest" description="Disordered" evidence="1">
    <location>
        <begin position="1"/>
        <end position="22"/>
    </location>
</feature>
<evidence type="ECO:0000259" key="2">
    <source>
        <dbReference type="Pfam" id="PF12214"/>
    </source>
</evidence>
<name>A0AAE1N4K6_9FABA</name>
<protein>
    <recommendedName>
        <fullName evidence="2">TPX2 central domain-containing protein</fullName>
    </recommendedName>
</protein>
<dbReference type="InterPro" id="IPR027330">
    <property type="entry name" value="TPX2_central_dom"/>
</dbReference>
<keyword evidence="4" id="KW-1185">Reference proteome</keyword>
<feature type="compositionally biased region" description="Low complexity" evidence="1">
    <location>
        <begin position="379"/>
        <end position="390"/>
    </location>
</feature>
<dbReference type="GO" id="GO:0008017">
    <property type="term" value="F:microtubule binding"/>
    <property type="evidence" value="ECO:0007669"/>
    <property type="project" value="TreeGrafter"/>
</dbReference>
<accession>A0AAE1N4K6</accession>
<feature type="compositionally biased region" description="Basic and acidic residues" evidence="1">
    <location>
        <begin position="301"/>
        <end position="319"/>
    </location>
</feature>
<evidence type="ECO:0000313" key="3">
    <source>
        <dbReference type="EMBL" id="KAK4283193.1"/>
    </source>
</evidence>
<dbReference type="InterPro" id="IPR009675">
    <property type="entry name" value="TPX2_fam"/>
</dbReference>
<dbReference type="GO" id="GO:0005880">
    <property type="term" value="C:nuclear microtubule"/>
    <property type="evidence" value="ECO:0007669"/>
    <property type="project" value="TreeGrafter"/>
</dbReference>
<dbReference type="EMBL" id="JAWXYG010000001">
    <property type="protein sequence ID" value="KAK4283193.1"/>
    <property type="molecule type" value="Genomic_DNA"/>
</dbReference>
<comment type="caution">
    <text evidence="3">The sequence shown here is derived from an EMBL/GenBank/DDBJ whole genome shotgun (WGS) entry which is preliminary data.</text>
</comment>
<reference evidence="3" key="1">
    <citation type="submission" date="2023-10" db="EMBL/GenBank/DDBJ databases">
        <title>Chromosome-level genome of the transformable northern wattle, Acacia crassicarpa.</title>
        <authorList>
            <person name="Massaro I."/>
            <person name="Sinha N.R."/>
            <person name="Poethig S."/>
            <person name="Leichty A.R."/>
        </authorList>
    </citation>
    <scope>NUCLEOTIDE SEQUENCE</scope>
    <source>
        <strain evidence="3">Acra3RX</strain>
        <tissue evidence="3">Leaf</tissue>
    </source>
</reference>
<dbReference type="GO" id="GO:0030295">
    <property type="term" value="F:protein kinase activator activity"/>
    <property type="evidence" value="ECO:0007669"/>
    <property type="project" value="TreeGrafter"/>
</dbReference>
<feature type="compositionally biased region" description="Basic and acidic residues" evidence="1">
    <location>
        <begin position="98"/>
        <end position="112"/>
    </location>
</feature>
<evidence type="ECO:0000313" key="4">
    <source>
        <dbReference type="Proteomes" id="UP001293593"/>
    </source>
</evidence>
<dbReference type="GO" id="GO:0060236">
    <property type="term" value="P:regulation of mitotic spindle organization"/>
    <property type="evidence" value="ECO:0007669"/>
    <property type="project" value="InterPro"/>
</dbReference>
<sequence>MAEEFEEFVVEPFSDDGENIDPDYEFDAPRFHNFSRSENFLDAVEAEQWFESAGSYPPSPYVLRLRLGKGFSSKITCIPVDCGNGKSSNTVNENSSHCMEHDVSATEGDDRGKRKPLFMSARSKMSTLMKPTASHLAKQRNPSEVLTSPRILRSPSQSSTDGKETKRQKLEAGYLRKAACLKHQPPFTHKKPKVDAADVNSSSKLKVTIPKQFNLETAHRARRHKSRTNNESGERGKSSSHMFKALPLNKKILEGPSLSFKKRTQQLTEVNVFHLKTSKRAMQHTSSNAVHNSNCSTSSNREIRDFRRQNSTDESRQDKYKLVSKLRGSPKKLGLSSKGERGVFRNIIQENETEINDKRLSNEPPSELFSKLSLGSEVKQTTTKKQPTSKGLKENRPNNFHLQNERMNYIKEEKQRPCVKQYLQCMTERSDINPCMLTGGCT</sequence>
<dbReference type="AlphaFoldDB" id="A0AAE1N4K6"/>
<dbReference type="PANTHER" id="PTHR14326:SF55">
    <property type="entry name" value="CELL CYCLE REGULATED MICROTUBULE ASSOCIATED PROTEIN"/>
    <property type="match status" value="1"/>
</dbReference>
<gene>
    <name evidence="3" type="ORF">QN277_000170</name>
</gene>
<feature type="region of interest" description="Disordered" evidence="1">
    <location>
        <begin position="213"/>
        <end position="241"/>
    </location>
</feature>
<feature type="region of interest" description="Disordered" evidence="1">
    <location>
        <begin position="92"/>
        <end position="168"/>
    </location>
</feature>
<feature type="region of interest" description="Disordered" evidence="1">
    <location>
        <begin position="281"/>
        <end position="319"/>
    </location>
</feature>
<organism evidence="3 4">
    <name type="scientific">Acacia crassicarpa</name>
    <name type="common">northern wattle</name>
    <dbReference type="NCBI Taxonomy" id="499986"/>
    <lineage>
        <taxon>Eukaryota</taxon>
        <taxon>Viridiplantae</taxon>
        <taxon>Streptophyta</taxon>
        <taxon>Embryophyta</taxon>
        <taxon>Tracheophyta</taxon>
        <taxon>Spermatophyta</taxon>
        <taxon>Magnoliopsida</taxon>
        <taxon>eudicotyledons</taxon>
        <taxon>Gunneridae</taxon>
        <taxon>Pentapetalae</taxon>
        <taxon>rosids</taxon>
        <taxon>fabids</taxon>
        <taxon>Fabales</taxon>
        <taxon>Fabaceae</taxon>
        <taxon>Caesalpinioideae</taxon>
        <taxon>mimosoid clade</taxon>
        <taxon>Acacieae</taxon>
        <taxon>Acacia</taxon>
    </lineage>
</organism>
<feature type="domain" description="TPX2 central" evidence="2">
    <location>
        <begin position="205"/>
        <end position="350"/>
    </location>
</feature>
<feature type="region of interest" description="Disordered" evidence="1">
    <location>
        <begin position="182"/>
        <end position="201"/>
    </location>
</feature>
<dbReference type="GO" id="GO:0005819">
    <property type="term" value="C:spindle"/>
    <property type="evidence" value="ECO:0007669"/>
    <property type="project" value="InterPro"/>
</dbReference>
<dbReference type="Pfam" id="PF12214">
    <property type="entry name" value="TPX2_importin"/>
    <property type="match status" value="1"/>
</dbReference>
<dbReference type="PANTHER" id="PTHR14326">
    <property type="entry name" value="TARGETING PROTEIN FOR XKLP2"/>
    <property type="match status" value="1"/>
</dbReference>
<evidence type="ECO:0000256" key="1">
    <source>
        <dbReference type="SAM" id="MobiDB-lite"/>
    </source>
</evidence>
<feature type="region of interest" description="Disordered" evidence="1">
    <location>
        <begin position="376"/>
        <end position="398"/>
    </location>
</feature>
<feature type="compositionally biased region" description="Polar residues" evidence="1">
    <location>
        <begin position="283"/>
        <end position="300"/>
    </location>
</feature>
<dbReference type="Proteomes" id="UP001293593">
    <property type="component" value="Unassembled WGS sequence"/>
</dbReference>